<dbReference type="PANTHER" id="PTHR36842:SF1">
    <property type="entry name" value="PROTEIN TOLB"/>
    <property type="match status" value="1"/>
</dbReference>
<organism evidence="3 4">
    <name type="scientific">Pseudomethylobacillus aquaticus</name>
    <dbReference type="NCBI Taxonomy" id="2676064"/>
    <lineage>
        <taxon>Bacteria</taxon>
        <taxon>Pseudomonadati</taxon>
        <taxon>Pseudomonadota</taxon>
        <taxon>Betaproteobacteria</taxon>
        <taxon>Nitrosomonadales</taxon>
        <taxon>Methylophilaceae</taxon>
        <taxon>Pseudomethylobacillus</taxon>
    </lineage>
</organism>
<proteinExistence type="inferred from homology"/>
<dbReference type="SUPFAM" id="SSF82171">
    <property type="entry name" value="DPP6 N-terminal domain-like"/>
    <property type="match status" value="1"/>
</dbReference>
<comment type="similarity">
    <text evidence="1">Belongs to the TolB family.</text>
</comment>
<feature type="signal peptide" evidence="2">
    <location>
        <begin position="1"/>
        <end position="24"/>
    </location>
</feature>
<reference evidence="3 4" key="1">
    <citation type="submission" date="2018-10" db="EMBL/GenBank/DDBJ databases">
        <authorList>
            <person name="Chen W.-M."/>
        </authorList>
    </citation>
    <scope>NUCLEOTIDE SEQUENCE [LARGE SCALE GENOMIC DNA]</scope>
    <source>
        <strain evidence="3 4">H-5</strain>
    </source>
</reference>
<evidence type="ECO:0000313" key="4">
    <source>
        <dbReference type="Proteomes" id="UP000275137"/>
    </source>
</evidence>
<keyword evidence="2" id="KW-0732">Signal</keyword>
<evidence type="ECO:0000256" key="2">
    <source>
        <dbReference type="SAM" id="SignalP"/>
    </source>
</evidence>
<gene>
    <name evidence="3" type="ORF">ED236_02960</name>
</gene>
<dbReference type="EMBL" id="RJVP01000001">
    <property type="protein sequence ID" value="ROH88428.1"/>
    <property type="molecule type" value="Genomic_DNA"/>
</dbReference>
<protein>
    <submittedName>
        <fullName evidence="3">Uncharacterized protein</fullName>
    </submittedName>
</protein>
<evidence type="ECO:0000313" key="3">
    <source>
        <dbReference type="EMBL" id="ROH88428.1"/>
    </source>
</evidence>
<dbReference type="RefSeq" id="WP_123236420.1">
    <property type="nucleotide sequence ID" value="NZ_RJVP01000001.1"/>
</dbReference>
<name>A0A3N0V7S9_9PROT</name>
<dbReference type="Proteomes" id="UP000275137">
    <property type="component" value="Unassembled WGS sequence"/>
</dbReference>
<dbReference type="Gene3D" id="2.120.10.30">
    <property type="entry name" value="TolB, C-terminal domain"/>
    <property type="match status" value="1"/>
</dbReference>
<sequence>MSIKTNILILYCLVLLLSMTGCNAKPTGMQLTANPLSISSDGRYILYGLNDNGNYWVQRHDVETSQNHRYTPAAGFSWDSATFAPDDRSMAIIRRNLNAAATQKNWSDGAELALVNVDGSNLKQLTHDGGIKIFPTFSRDGSKIYYFRGLPRTRGKTPASQYDLWVYDLEKSTSRQLTNAEFYSVNSVATYDNGELYISATPRKSSIYRNENSSINEYILQVFADGKLRTMGIGGFLLQAKDTNKICYVLGENNYWFEQELFCGLNQPQKLTNLDFWQITGIAASSNGHYLAMAVTKRESKMLSELIR</sequence>
<dbReference type="PROSITE" id="PS51257">
    <property type="entry name" value="PROKAR_LIPOPROTEIN"/>
    <property type="match status" value="1"/>
</dbReference>
<dbReference type="Pfam" id="PF07676">
    <property type="entry name" value="PD40"/>
    <property type="match status" value="1"/>
</dbReference>
<dbReference type="AlphaFoldDB" id="A0A3N0V7S9"/>
<accession>A0A3N0V7S9</accession>
<feature type="chain" id="PRO_5018148074" evidence="2">
    <location>
        <begin position="25"/>
        <end position="308"/>
    </location>
</feature>
<comment type="caution">
    <text evidence="3">The sequence shown here is derived from an EMBL/GenBank/DDBJ whole genome shotgun (WGS) entry which is preliminary data.</text>
</comment>
<evidence type="ECO:0000256" key="1">
    <source>
        <dbReference type="ARBA" id="ARBA00009820"/>
    </source>
</evidence>
<dbReference type="InterPro" id="IPR011042">
    <property type="entry name" value="6-blade_b-propeller_TolB-like"/>
</dbReference>
<dbReference type="InterPro" id="IPR011659">
    <property type="entry name" value="WD40"/>
</dbReference>
<keyword evidence="4" id="KW-1185">Reference proteome</keyword>
<dbReference type="PANTHER" id="PTHR36842">
    <property type="entry name" value="PROTEIN TOLB HOMOLOG"/>
    <property type="match status" value="1"/>
</dbReference>